<dbReference type="Proteomes" id="UP001233999">
    <property type="component" value="Unassembled WGS sequence"/>
</dbReference>
<keyword evidence="2" id="KW-1185">Reference proteome</keyword>
<sequence>VVHSSSVVDFRIVLRIQVAETAVKMAGIIKEDEIQVCDKESEIVFFDRDDICSTLEVKMASLHKESGQSGCQISQVKGHVARNNKMESFIINTIDSDSEGSEIDIGVQPLDD</sequence>
<feature type="non-terminal residue" evidence="1">
    <location>
        <position position="112"/>
    </location>
</feature>
<name>A0AAD8EP74_DIPPU</name>
<feature type="non-terminal residue" evidence="1">
    <location>
        <position position="1"/>
    </location>
</feature>
<gene>
    <name evidence="1" type="ORF">L9F63_011684</name>
</gene>
<reference evidence="1" key="2">
    <citation type="submission" date="2023-05" db="EMBL/GenBank/DDBJ databases">
        <authorList>
            <person name="Fouks B."/>
        </authorList>
    </citation>
    <scope>NUCLEOTIDE SEQUENCE</scope>
    <source>
        <strain evidence="1">Stay&amp;Tobe</strain>
        <tissue evidence="1">Testes</tissue>
    </source>
</reference>
<accession>A0AAD8EP74</accession>
<reference evidence="1" key="1">
    <citation type="journal article" date="2023" name="IScience">
        <title>Live-bearing cockroach genome reveals convergent evolutionary mechanisms linked to viviparity in insects and beyond.</title>
        <authorList>
            <person name="Fouks B."/>
            <person name="Harrison M.C."/>
            <person name="Mikhailova A.A."/>
            <person name="Marchal E."/>
            <person name="English S."/>
            <person name="Carruthers M."/>
            <person name="Jennings E.C."/>
            <person name="Chiamaka E.L."/>
            <person name="Frigard R.A."/>
            <person name="Pippel M."/>
            <person name="Attardo G.M."/>
            <person name="Benoit J.B."/>
            <person name="Bornberg-Bauer E."/>
            <person name="Tobe S.S."/>
        </authorList>
    </citation>
    <scope>NUCLEOTIDE SEQUENCE</scope>
    <source>
        <strain evidence="1">Stay&amp;Tobe</strain>
    </source>
</reference>
<organism evidence="1 2">
    <name type="scientific">Diploptera punctata</name>
    <name type="common">Pacific beetle cockroach</name>
    <dbReference type="NCBI Taxonomy" id="6984"/>
    <lineage>
        <taxon>Eukaryota</taxon>
        <taxon>Metazoa</taxon>
        <taxon>Ecdysozoa</taxon>
        <taxon>Arthropoda</taxon>
        <taxon>Hexapoda</taxon>
        <taxon>Insecta</taxon>
        <taxon>Pterygota</taxon>
        <taxon>Neoptera</taxon>
        <taxon>Polyneoptera</taxon>
        <taxon>Dictyoptera</taxon>
        <taxon>Blattodea</taxon>
        <taxon>Blaberoidea</taxon>
        <taxon>Blaberidae</taxon>
        <taxon>Diplopterinae</taxon>
        <taxon>Diploptera</taxon>
    </lineage>
</organism>
<dbReference type="EMBL" id="JASPKZ010001607">
    <property type="protein sequence ID" value="KAJ9597463.1"/>
    <property type="molecule type" value="Genomic_DNA"/>
</dbReference>
<protein>
    <submittedName>
        <fullName evidence="1">Uncharacterized protein</fullName>
    </submittedName>
</protein>
<evidence type="ECO:0000313" key="2">
    <source>
        <dbReference type="Proteomes" id="UP001233999"/>
    </source>
</evidence>
<comment type="caution">
    <text evidence="1">The sequence shown here is derived from an EMBL/GenBank/DDBJ whole genome shotgun (WGS) entry which is preliminary data.</text>
</comment>
<dbReference type="AlphaFoldDB" id="A0AAD8EP74"/>
<evidence type="ECO:0000313" key="1">
    <source>
        <dbReference type="EMBL" id="KAJ9597463.1"/>
    </source>
</evidence>
<proteinExistence type="predicted"/>